<dbReference type="Gene3D" id="1.10.510.10">
    <property type="entry name" value="Transferase(Phosphotransferase) domain 1"/>
    <property type="match status" value="1"/>
</dbReference>
<dbReference type="PANTHER" id="PTHR24416">
    <property type="entry name" value="TYROSINE-PROTEIN KINASE RECEPTOR"/>
    <property type="match status" value="1"/>
</dbReference>
<keyword evidence="7" id="KW-0675">Receptor</keyword>
<dbReference type="GO" id="GO:0004713">
    <property type="term" value="F:protein tyrosine kinase activity"/>
    <property type="evidence" value="ECO:0007669"/>
    <property type="project" value="InterPro"/>
</dbReference>
<evidence type="ECO:0000256" key="4">
    <source>
        <dbReference type="ARBA" id="ARBA00022889"/>
    </source>
</evidence>
<dbReference type="InterPro" id="IPR000719">
    <property type="entry name" value="Prot_kinase_dom"/>
</dbReference>
<dbReference type="WBParaSite" id="GPUH_0001949201-mRNA-1">
    <property type="protein sequence ID" value="GPUH_0001949201-mRNA-1"/>
    <property type="gene ID" value="GPUH_0001949201"/>
</dbReference>
<evidence type="ECO:0000313" key="11">
    <source>
        <dbReference type="Proteomes" id="UP000271098"/>
    </source>
</evidence>
<proteinExistence type="predicted"/>
<evidence type="ECO:0000256" key="3">
    <source>
        <dbReference type="ARBA" id="ARBA00022729"/>
    </source>
</evidence>
<dbReference type="GO" id="GO:0010976">
    <property type="term" value="P:positive regulation of neuron projection development"/>
    <property type="evidence" value="ECO:0007669"/>
    <property type="project" value="TreeGrafter"/>
</dbReference>
<keyword evidence="5" id="KW-1133">Transmembrane helix</keyword>
<evidence type="ECO:0000256" key="2">
    <source>
        <dbReference type="ARBA" id="ARBA00022692"/>
    </source>
</evidence>
<reference evidence="10 11" key="2">
    <citation type="submission" date="2018-11" db="EMBL/GenBank/DDBJ databases">
        <authorList>
            <consortium name="Pathogen Informatics"/>
        </authorList>
    </citation>
    <scope>NUCLEOTIDE SEQUENCE [LARGE SCALE GENOMIC DNA]</scope>
</reference>
<dbReference type="Pfam" id="PF07714">
    <property type="entry name" value="PK_Tyr_Ser-Thr"/>
    <property type="match status" value="2"/>
</dbReference>
<dbReference type="PROSITE" id="PS50011">
    <property type="entry name" value="PROTEIN_KINASE_DOM"/>
    <property type="match status" value="1"/>
</dbReference>
<keyword evidence="2" id="KW-0812">Transmembrane</keyword>
<dbReference type="GO" id="GO:0005886">
    <property type="term" value="C:plasma membrane"/>
    <property type="evidence" value="ECO:0007669"/>
    <property type="project" value="UniProtKB-SubCell"/>
</dbReference>
<dbReference type="GO" id="GO:0043235">
    <property type="term" value="C:receptor complex"/>
    <property type="evidence" value="ECO:0007669"/>
    <property type="project" value="TreeGrafter"/>
</dbReference>
<keyword evidence="3" id="KW-0732">Signal</keyword>
<dbReference type="InterPro" id="IPR020635">
    <property type="entry name" value="Tyr_kinase_cat_dom"/>
</dbReference>
<organism evidence="12">
    <name type="scientific">Gongylonema pulchrum</name>
    <dbReference type="NCBI Taxonomy" id="637853"/>
    <lineage>
        <taxon>Eukaryota</taxon>
        <taxon>Metazoa</taxon>
        <taxon>Ecdysozoa</taxon>
        <taxon>Nematoda</taxon>
        <taxon>Chromadorea</taxon>
        <taxon>Rhabditida</taxon>
        <taxon>Spirurina</taxon>
        <taxon>Spiruromorpha</taxon>
        <taxon>Spiruroidea</taxon>
        <taxon>Gongylonematidae</taxon>
        <taxon>Gongylonema</taxon>
    </lineage>
</organism>
<dbReference type="InterPro" id="IPR001245">
    <property type="entry name" value="Ser-Thr/Tyr_kinase_cat_dom"/>
</dbReference>
<keyword evidence="6" id="KW-0472">Membrane</keyword>
<dbReference type="PANTHER" id="PTHR24416:SF349">
    <property type="entry name" value="TYROSINE-PROTEIN KINASE RYK"/>
    <property type="match status" value="1"/>
</dbReference>
<reference evidence="12" key="1">
    <citation type="submission" date="2016-06" db="UniProtKB">
        <authorList>
            <consortium name="WormBaseParasite"/>
        </authorList>
    </citation>
    <scope>IDENTIFICATION</scope>
</reference>
<feature type="domain" description="Protein kinase" evidence="9">
    <location>
        <begin position="19"/>
        <end position="252"/>
    </location>
</feature>
<dbReference type="Proteomes" id="UP000271098">
    <property type="component" value="Unassembled WGS sequence"/>
</dbReference>
<comment type="subcellular location">
    <subcellularLocation>
        <location evidence="1">Cell membrane</location>
        <topology evidence="1">Single-pass membrane protein</topology>
    </subcellularLocation>
</comment>
<accession>A0A183EES6</accession>
<gene>
    <name evidence="10" type="ORF">GPUH_LOCUS19467</name>
</gene>
<name>A0A183EES6_9BILA</name>
<dbReference type="SMART" id="SM00219">
    <property type="entry name" value="TyrKc"/>
    <property type="match status" value="1"/>
</dbReference>
<keyword evidence="4" id="KW-0130">Cell adhesion</keyword>
<evidence type="ECO:0000313" key="12">
    <source>
        <dbReference type="WBParaSite" id="GPUH_0001949201-mRNA-1"/>
    </source>
</evidence>
<keyword evidence="8" id="KW-0325">Glycoprotein</keyword>
<dbReference type="GO" id="GO:0051897">
    <property type="term" value="P:positive regulation of phosphatidylinositol 3-kinase/protein kinase B signal transduction"/>
    <property type="evidence" value="ECO:0007669"/>
    <property type="project" value="TreeGrafter"/>
</dbReference>
<dbReference type="GO" id="GO:0005524">
    <property type="term" value="F:ATP binding"/>
    <property type="evidence" value="ECO:0007669"/>
    <property type="project" value="InterPro"/>
</dbReference>
<dbReference type="OrthoDB" id="6071166at2759"/>
<dbReference type="InterPro" id="IPR050122">
    <property type="entry name" value="RTK"/>
</dbReference>
<dbReference type="InterPro" id="IPR011009">
    <property type="entry name" value="Kinase-like_dom_sf"/>
</dbReference>
<evidence type="ECO:0000259" key="9">
    <source>
        <dbReference type="PROSITE" id="PS50011"/>
    </source>
</evidence>
<dbReference type="GO" id="GO:0007169">
    <property type="term" value="P:cell surface receptor protein tyrosine kinase signaling pathway"/>
    <property type="evidence" value="ECO:0007669"/>
    <property type="project" value="TreeGrafter"/>
</dbReference>
<evidence type="ECO:0000256" key="5">
    <source>
        <dbReference type="ARBA" id="ARBA00022989"/>
    </source>
</evidence>
<dbReference type="GO" id="GO:0007155">
    <property type="term" value="P:cell adhesion"/>
    <property type="evidence" value="ECO:0007669"/>
    <property type="project" value="UniProtKB-KW"/>
</dbReference>
<keyword evidence="11" id="KW-1185">Reference proteome</keyword>
<evidence type="ECO:0000256" key="8">
    <source>
        <dbReference type="ARBA" id="ARBA00023180"/>
    </source>
</evidence>
<evidence type="ECO:0000256" key="7">
    <source>
        <dbReference type="ARBA" id="ARBA00023170"/>
    </source>
</evidence>
<protein>
    <submittedName>
        <fullName evidence="12">Protein kinase domain-containing protein</fullName>
    </submittedName>
</protein>
<evidence type="ECO:0000313" key="10">
    <source>
        <dbReference type="EMBL" id="VDN33899.1"/>
    </source>
</evidence>
<dbReference type="AlphaFoldDB" id="A0A183EES6"/>
<evidence type="ECO:0000256" key="6">
    <source>
        <dbReference type="ARBA" id="ARBA00023136"/>
    </source>
</evidence>
<dbReference type="SUPFAM" id="SSF56112">
    <property type="entry name" value="Protein kinase-like (PK-like)"/>
    <property type="match status" value="1"/>
</dbReference>
<evidence type="ECO:0000256" key="1">
    <source>
        <dbReference type="ARBA" id="ARBA00004162"/>
    </source>
</evidence>
<sequence>MLKILPVDELEGKFGEMKWAIWRQNLEGVAGDVDDEEDNACFEEQVLTKTLKNTADRRNLRKFLEESLALASVTQHDNIAHVAAIASYGRLDDPEQIVDFPLICYRHHGFGNLKKFLISCRSESDGAPNCLVSEVHARHRLHVQLCDSALSKDFFPHDYYCLGDKESRPLKWMAYESLLHNSFNSSTDVVSNNHILLRYLSPDSTIWSFGVTLWELFSCGQQPYMDVDPDELASNLERGKRLAQPYNCPDEM</sequence>
<dbReference type="GO" id="GO:0007409">
    <property type="term" value="P:axonogenesis"/>
    <property type="evidence" value="ECO:0007669"/>
    <property type="project" value="TreeGrafter"/>
</dbReference>
<dbReference type="EMBL" id="UYRT01088579">
    <property type="protein sequence ID" value="VDN33899.1"/>
    <property type="molecule type" value="Genomic_DNA"/>
</dbReference>